<protein>
    <submittedName>
        <fullName evidence="2">Uncharacterized protein</fullName>
    </submittedName>
</protein>
<evidence type="ECO:0000256" key="1">
    <source>
        <dbReference type="SAM" id="MobiDB-lite"/>
    </source>
</evidence>
<sequence length="88" mass="10060">MRRTPRQRISIFQNGISLFDKTCLRDSRTSAYSRRHYPEMSSLTTRRRHQQPASVTDGAGVRMYVRAHTSVFAVTLPAHHLGLCTDCP</sequence>
<evidence type="ECO:0000313" key="3">
    <source>
        <dbReference type="Proteomes" id="UP001558613"/>
    </source>
</evidence>
<feature type="region of interest" description="Disordered" evidence="1">
    <location>
        <begin position="35"/>
        <end position="55"/>
    </location>
</feature>
<reference evidence="2 3" key="1">
    <citation type="submission" date="2023-09" db="EMBL/GenBank/DDBJ databases">
        <authorList>
            <person name="Wang M."/>
        </authorList>
    </citation>
    <scope>NUCLEOTIDE SEQUENCE [LARGE SCALE GENOMIC DNA]</scope>
    <source>
        <strain evidence="2">GT-2023</strain>
        <tissue evidence="2">Liver</tissue>
    </source>
</reference>
<comment type="caution">
    <text evidence="2">The sequence shown here is derived from an EMBL/GenBank/DDBJ whole genome shotgun (WGS) entry which is preliminary data.</text>
</comment>
<gene>
    <name evidence="2" type="ORF">QQF64_008959</name>
</gene>
<dbReference type="Proteomes" id="UP001558613">
    <property type="component" value="Unassembled WGS sequence"/>
</dbReference>
<accession>A0ABR3MB33</accession>
<proteinExistence type="predicted"/>
<keyword evidence="3" id="KW-1185">Reference proteome</keyword>
<organism evidence="2 3">
    <name type="scientific">Cirrhinus molitorella</name>
    <name type="common">mud carp</name>
    <dbReference type="NCBI Taxonomy" id="172907"/>
    <lineage>
        <taxon>Eukaryota</taxon>
        <taxon>Metazoa</taxon>
        <taxon>Chordata</taxon>
        <taxon>Craniata</taxon>
        <taxon>Vertebrata</taxon>
        <taxon>Euteleostomi</taxon>
        <taxon>Actinopterygii</taxon>
        <taxon>Neopterygii</taxon>
        <taxon>Teleostei</taxon>
        <taxon>Ostariophysi</taxon>
        <taxon>Cypriniformes</taxon>
        <taxon>Cyprinidae</taxon>
        <taxon>Labeoninae</taxon>
        <taxon>Labeonini</taxon>
        <taxon>Cirrhinus</taxon>
    </lineage>
</organism>
<evidence type="ECO:0000313" key="2">
    <source>
        <dbReference type="EMBL" id="KAL1261132.1"/>
    </source>
</evidence>
<name>A0ABR3MB33_9TELE</name>
<dbReference type="EMBL" id="JAYMGO010000015">
    <property type="protein sequence ID" value="KAL1261132.1"/>
    <property type="molecule type" value="Genomic_DNA"/>
</dbReference>